<evidence type="ECO:0000256" key="3">
    <source>
        <dbReference type="ARBA" id="ARBA00022679"/>
    </source>
</evidence>
<dbReference type="InterPro" id="IPR010963">
    <property type="entry name" value="PHA_synth_I"/>
</dbReference>
<dbReference type="InterPro" id="IPR010941">
    <property type="entry name" value="PhaC_N"/>
</dbReference>
<dbReference type="Proteomes" id="UP000470302">
    <property type="component" value="Unassembled WGS sequence"/>
</dbReference>
<keyword evidence="3" id="KW-0808">Transferase</keyword>
<dbReference type="InterPro" id="IPR029058">
    <property type="entry name" value="AB_hydrolase_fold"/>
</dbReference>
<organism evidence="6 7">
    <name type="scientific">Duganella vulcania</name>
    <dbReference type="NCBI Taxonomy" id="2692166"/>
    <lineage>
        <taxon>Bacteria</taxon>
        <taxon>Pseudomonadati</taxon>
        <taxon>Pseudomonadota</taxon>
        <taxon>Betaproteobacteria</taxon>
        <taxon>Burkholderiales</taxon>
        <taxon>Oxalobacteraceae</taxon>
        <taxon>Telluria group</taxon>
        <taxon>Duganella</taxon>
    </lineage>
</organism>
<evidence type="ECO:0000256" key="4">
    <source>
        <dbReference type="ARBA" id="ARBA00023315"/>
    </source>
</evidence>
<protein>
    <submittedName>
        <fullName evidence="6">Class I poly(R)-hydroxyalkanoic acid synthase</fullName>
    </submittedName>
</protein>
<reference evidence="6 7" key="1">
    <citation type="submission" date="2020-01" db="EMBL/GenBank/DDBJ databases">
        <title>Novel species isolated from a subtropical stream in China.</title>
        <authorList>
            <person name="Lu H."/>
        </authorList>
    </citation>
    <scope>NUCLEOTIDE SEQUENCE [LARGE SCALE GENOMIC DNA]</scope>
    <source>
        <strain evidence="6 7">FT82W</strain>
    </source>
</reference>
<gene>
    <name evidence="6" type="primary">phaC</name>
    <name evidence="6" type="ORF">GTP91_08585</name>
</gene>
<dbReference type="PANTHER" id="PTHR36837:SF5">
    <property type="entry name" value="POLY-3-HYDROXYBUTYRATE SYNTHASE"/>
    <property type="match status" value="1"/>
</dbReference>
<sequence>MNLPDPQAIANAWMSQMSDPGQWQSWFNVAPTADANPLAAMMQDVGASVKPEAMEQLKNQYLQDFGVLWQEFLSGKTPDVADRRFTSSAWQGNPMSSFNAASYLLNAKFLNAMVDTVEASAQQKQKIRFAVQQIIDAMSPANFLATNPEAQQKLIETKGESLTKGLANMLADMNKGHISLSDESAFEVGRNLATTEGTVVYENPLFQLIQYKPVTPTVHQRPLLMVPPCINKFYILDLQPENSLVRYAVEQGNSVFLISWSNPDQSLAGTTWDDYVDQGVIEAIHVVQDISGQDQMNMLGFCVGGTLVSTALSVLAARGEKPASSLTLLTTFLDFSDTGVLDVFVDEAQVALREQQLKAGGLMPGRDLASTFSSLRPNDLVWNYVQSNYLKGNEPPPFDLLYWNSDSTNLPGPMFCWYLRNTYLENKLKTGKLTVAGQKVDLGSIDAPAFIYGSREDHIVPWMSAFGSMNILNPGKVKANRFVLGASGHIAGVINSPVKNKRSYWTNDKPLGRAAAKPQDGEAWMAGATENPGSWWPEWAKFLAEHGGKDVKPKAKPGNTRYKAIEPAPGRYVKVRAD</sequence>
<evidence type="ECO:0000313" key="7">
    <source>
        <dbReference type="Proteomes" id="UP000470302"/>
    </source>
</evidence>
<dbReference type="RefSeq" id="WP_161096409.1">
    <property type="nucleotide sequence ID" value="NZ_WWCW01000020.1"/>
</dbReference>
<dbReference type="EMBL" id="WWCW01000020">
    <property type="protein sequence ID" value="MYM87240.1"/>
    <property type="molecule type" value="Genomic_DNA"/>
</dbReference>
<evidence type="ECO:0000313" key="6">
    <source>
        <dbReference type="EMBL" id="MYM87240.1"/>
    </source>
</evidence>
<dbReference type="GO" id="GO:0005737">
    <property type="term" value="C:cytoplasm"/>
    <property type="evidence" value="ECO:0007669"/>
    <property type="project" value="UniProtKB-SubCell"/>
</dbReference>
<accession>A0A845G0X0</accession>
<dbReference type="GO" id="GO:0016746">
    <property type="term" value="F:acyltransferase activity"/>
    <property type="evidence" value="ECO:0007669"/>
    <property type="project" value="UniProtKB-KW"/>
</dbReference>
<feature type="domain" description="Poly-beta-hydroxybutyrate polymerase N-terminal" evidence="5">
    <location>
        <begin position="82"/>
        <end position="248"/>
    </location>
</feature>
<dbReference type="SUPFAM" id="SSF53474">
    <property type="entry name" value="alpha/beta-Hydrolases"/>
    <property type="match status" value="1"/>
</dbReference>
<evidence type="ECO:0000259" key="5">
    <source>
        <dbReference type="Pfam" id="PF07167"/>
    </source>
</evidence>
<comment type="caution">
    <text evidence="6">The sequence shown here is derived from an EMBL/GenBank/DDBJ whole genome shotgun (WGS) entry which is preliminary data.</text>
</comment>
<evidence type="ECO:0000256" key="2">
    <source>
        <dbReference type="ARBA" id="ARBA00022490"/>
    </source>
</evidence>
<comment type="subcellular location">
    <subcellularLocation>
        <location evidence="1">Cytoplasm</location>
    </subcellularLocation>
</comment>
<proteinExistence type="predicted"/>
<dbReference type="NCBIfam" id="TIGR01838">
    <property type="entry name" value="PHA_synth_I"/>
    <property type="match status" value="1"/>
</dbReference>
<dbReference type="Pfam" id="PF07167">
    <property type="entry name" value="PhaC_N"/>
    <property type="match status" value="1"/>
</dbReference>
<dbReference type="Gene3D" id="3.40.50.1820">
    <property type="entry name" value="alpha/beta hydrolase"/>
    <property type="match status" value="1"/>
</dbReference>
<keyword evidence="4" id="KW-0012">Acyltransferase</keyword>
<dbReference type="InterPro" id="IPR051321">
    <property type="entry name" value="PHA/PHB_synthase"/>
</dbReference>
<name>A0A845G0X0_9BURK</name>
<dbReference type="PANTHER" id="PTHR36837">
    <property type="entry name" value="POLY(3-HYDROXYALKANOATE) POLYMERASE SUBUNIT PHAC"/>
    <property type="match status" value="1"/>
</dbReference>
<dbReference type="GO" id="GO:0042619">
    <property type="term" value="P:poly-hydroxybutyrate biosynthetic process"/>
    <property type="evidence" value="ECO:0007669"/>
    <property type="project" value="InterPro"/>
</dbReference>
<keyword evidence="2" id="KW-0963">Cytoplasm</keyword>
<dbReference type="AlphaFoldDB" id="A0A845G0X0"/>
<evidence type="ECO:0000256" key="1">
    <source>
        <dbReference type="ARBA" id="ARBA00004496"/>
    </source>
</evidence>